<evidence type="ECO:0000259" key="1">
    <source>
        <dbReference type="Pfam" id="PF26097"/>
    </source>
</evidence>
<dbReference type="InterPro" id="IPR059055">
    <property type="entry name" value="Inh_C"/>
</dbReference>
<dbReference type="OrthoDB" id="8009at10239"/>
<dbReference type="EMBL" id="HM004124">
    <property type="protein sequence ID" value="ADG60088.1"/>
    <property type="molecule type" value="Genomic_DNA"/>
</dbReference>
<keyword evidence="3" id="KW-0378">Hydrolase</keyword>
<dbReference type="RefSeq" id="YP_004010325.1">
    <property type="nucleotide sequence ID" value="NC_014663.1"/>
</dbReference>
<proteinExistence type="predicted"/>
<evidence type="ECO:0000313" key="4">
    <source>
        <dbReference type="Proteomes" id="UP000008731"/>
    </source>
</evidence>
<accession>E5EPX2</accession>
<evidence type="ECO:0000313" key="3">
    <source>
        <dbReference type="EMBL" id="ADG60088.1"/>
    </source>
</evidence>
<sequence length="208" mass="23644">MLDIEYISELEQMENKKDAKDALAKYASQFGIQLKKTRAFDNMVKDLEEGLKALANEPMPEQNEGMTIHDMVANIVETGVAQEAKVESVVDNVVEVAIDPVETASEVKIGIEITGAISSDNKEELDKLFELPKNFSPTLIKLGSNPGYCTLPWWIYEWIRDNENWKEAPNSFPHAYGVDTLYSLIYYIRRDGFVKVRETRNSSFITLK</sequence>
<dbReference type="GeneID" id="9926622"/>
<dbReference type="Proteomes" id="UP000008731">
    <property type="component" value="Segment"/>
</dbReference>
<keyword evidence="4" id="KW-1185">Reference proteome</keyword>
<keyword evidence="3" id="KW-0645">Protease</keyword>
<reference evidence="3 4" key="1">
    <citation type="journal article" date="2010" name="Virol. J.">
        <title>Genomes of the T4-related bacteriophages as windows on microbial genome evolution.</title>
        <authorList>
            <person name="Petrov V.M."/>
            <person name="Ratnayaka S."/>
            <person name="Nolan J.M."/>
            <person name="Miller E.S."/>
            <person name="Karam J.D."/>
        </authorList>
    </citation>
    <scope>NUCLEOTIDE SEQUENCE [LARGE SCALE GENOMIC DNA]</scope>
</reference>
<gene>
    <name evidence="3" type="primary">inh</name>
    <name evidence="3" type="ORF">Acj9p188</name>
</gene>
<feature type="domain" description="Inh C-terminal" evidence="2">
    <location>
        <begin position="147"/>
        <end position="208"/>
    </location>
</feature>
<protein>
    <submittedName>
        <fullName evidence="3">Gp21 Inh inhibitor of prohead protease</fullName>
    </submittedName>
</protein>
<feature type="domain" description="Inh N-terminal" evidence="1">
    <location>
        <begin position="1"/>
        <end position="51"/>
    </location>
</feature>
<organism evidence="3 4">
    <name type="scientific">Acinetobacter phage Acj9</name>
    <dbReference type="NCBI Taxonomy" id="760939"/>
    <lineage>
        <taxon>Viruses</taxon>
        <taxon>Duplodnaviria</taxon>
        <taxon>Heunggongvirae</taxon>
        <taxon>Uroviricota</taxon>
        <taxon>Caudoviricetes</taxon>
        <taxon>Pantevenvirales</taxon>
        <taxon>Straboviridae</taxon>
        <taxon>Twarogvirinae</taxon>
        <taxon>Acajnonavirus</taxon>
        <taxon>Acajnonavirus acj9</taxon>
    </lineage>
</organism>
<dbReference type="GO" id="GO:0006508">
    <property type="term" value="P:proteolysis"/>
    <property type="evidence" value="ECO:0007669"/>
    <property type="project" value="UniProtKB-KW"/>
</dbReference>
<dbReference type="InterPro" id="IPR059054">
    <property type="entry name" value="Inh_N"/>
</dbReference>
<dbReference type="Pfam" id="PF26098">
    <property type="entry name" value="Phage_Inh_C"/>
    <property type="match status" value="1"/>
</dbReference>
<evidence type="ECO:0000259" key="2">
    <source>
        <dbReference type="Pfam" id="PF26098"/>
    </source>
</evidence>
<dbReference type="KEGG" id="vg:9926622"/>
<dbReference type="Pfam" id="PF26097">
    <property type="entry name" value="Phage_Inh_N"/>
    <property type="match status" value="1"/>
</dbReference>
<name>E5EPX2_9CAUD</name>
<dbReference type="GO" id="GO:0008233">
    <property type="term" value="F:peptidase activity"/>
    <property type="evidence" value="ECO:0007669"/>
    <property type="project" value="UniProtKB-KW"/>
</dbReference>